<organism evidence="2 3">
    <name type="scientific">Plectus sambesii</name>
    <dbReference type="NCBI Taxonomy" id="2011161"/>
    <lineage>
        <taxon>Eukaryota</taxon>
        <taxon>Metazoa</taxon>
        <taxon>Ecdysozoa</taxon>
        <taxon>Nematoda</taxon>
        <taxon>Chromadorea</taxon>
        <taxon>Plectida</taxon>
        <taxon>Plectina</taxon>
        <taxon>Plectoidea</taxon>
        <taxon>Plectidae</taxon>
        <taxon>Plectus</taxon>
    </lineage>
</organism>
<dbReference type="WBParaSite" id="PSAMB.scaffold3755size17004.g22482.t1">
    <property type="protein sequence ID" value="PSAMB.scaffold3755size17004.g22482.t1"/>
    <property type="gene ID" value="PSAMB.scaffold3755size17004.g22482"/>
</dbReference>
<reference evidence="3" key="1">
    <citation type="submission" date="2022-11" db="UniProtKB">
        <authorList>
            <consortium name="WormBaseParasite"/>
        </authorList>
    </citation>
    <scope>IDENTIFICATION</scope>
</reference>
<accession>A0A914WCU5</accession>
<evidence type="ECO:0000256" key="1">
    <source>
        <dbReference type="SAM" id="MobiDB-lite"/>
    </source>
</evidence>
<sequence>MEGRHALLGKNASTAPGMLDPYSLKMEDDPHHLDPHRSSEPSMSRKRTPSMTKHKSNIFHPANEDILLEPLHAGQVINIGNFGDSPVDNVRKLVEQYTDDSVKPMFCELMELSTTREDDDVAWRE</sequence>
<feature type="region of interest" description="Disordered" evidence="1">
    <location>
        <begin position="1"/>
        <end position="59"/>
    </location>
</feature>
<feature type="compositionally biased region" description="Basic residues" evidence="1">
    <location>
        <begin position="44"/>
        <end position="57"/>
    </location>
</feature>
<proteinExistence type="predicted"/>
<feature type="compositionally biased region" description="Basic and acidic residues" evidence="1">
    <location>
        <begin position="25"/>
        <end position="39"/>
    </location>
</feature>
<dbReference type="Proteomes" id="UP000887566">
    <property type="component" value="Unplaced"/>
</dbReference>
<dbReference type="AlphaFoldDB" id="A0A914WCU5"/>
<keyword evidence="2" id="KW-1185">Reference proteome</keyword>
<evidence type="ECO:0000313" key="2">
    <source>
        <dbReference type="Proteomes" id="UP000887566"/>
    </source>
</evidence>
<evidence type="ECO:0000313" key="3">
    <source>
        <dbReference type="WBParaSite" id="PSAMB.scaffold3755size17004.g22482.t1"/>
    </source>
</evidence>
<name>A0A914WCU5_9BILA</name>
<protein>
    <submittedName>
        <fullName evidence="3">Uncharacterized protein</fullName>
    </submittedName>
</protein>